<evidence type="ECO:0000313" key="3">
    <source>
        <dbReference type="Proteomes" id="UP000007797"/>
    </source>
</evidence>
<dbReference type="Proteomes" id="UP000007797">
    <property type="component" value="Unassembled WGS sequence"/>
</dbReference>
<feature type="region of interest" description="Disordered" evidence="1">
    <location>
        <begin position="1"/>
        <end position="22"/>
    </location>
</feature>
<feature type="compositionally biased region" description="Low complexity" evidence="1">
    <location>
        <begin position="181"/>
        <end position="210"/>
    </location>
</feature>
<dbReference type="RefSeq" id="XP_004356237.1">
    <property type="nucleotide sequence ID" value="XM_004356184.1"/>
</dbReference>
<gene>
    <name evidence="2" type="ORF">DFA_08752</name>
</gene>
<evidence type="ECO:0000313" key="2">
    <source>
        <dbReference type="EMBL" id="EGG17753.1"/>
    </source>
</evidence>
<feature type="compositionally biased region" description="Polar residues" evidence="1">
    <location>
        <begin position="10"/>
        <end position="22"/>
    </location>
</feature>
<organism evidence="2 3">
    <name type="scientific">Cavenderia fasciculata</name>
    <name type="common">Slime mold</name>
    <name type="synonym">Dictyostelium fasciculatum</name>
    <dbReference type="NCBI Taxonomy" id="261658"/>
    <lineage>
        <taxon>Eukaryota</taxon>
        <taxon>Amoebozoa</taxon>
        <taxon>Evosea</taxon>
        <taxon>Eumycetozoa</taxon>
        <taxon>Dictyostelia</taxon>
        <taxon>Acytosteliales</taxon>
        <taxon>Cavenderiaceae</taxon>
        <taxon>Cavenderia</taxon>
    </lineage>
</organism>
<dbReference type="KEGG" id="dfa:DFA_08752"/>
<name>F4Q451_CACFS</name>
<evidence type="ECO:0000256" key="1">
    <source>
        <dbReference type="SAM" id="MobiDB-lite"/>
    </source>
</evidence>
<protein>
    <submittedName>
        <fullName evidence="2">Uncharacterized protein</fullName>
    </submittedName>
</protein>
<sequence length="653" mass="73716">MMLQVAGWMHSNSPKSQGSFASTIRRKGCSTTVTHHMFKSKNADVPNKDWMDNSNTTTITSSTTTTTTTSNNALQINLQKLILDFNIENSIFFYGSAMSKETVQLSLVSWRWFNWVSEYYSNSLTSALGFNVKFAGGDSVQQKLASKYCLFKHINHWRFDITGLNLLKVTDDMVHQALKQQLEQKQQHQQQLQQSSPNNSNNGNNNNNNIGKEKKKGYSLFNFFKSKKDQPTTTTITSTTSTTSATPLVEPLFEDNVFQKFHSPRHYSKERIEFYKESFPNGISTLIYYYSERDSKMELQQAEELAAIIELSKQSLTAFTIIQDSIPHYISTTIAACSSITSLSVSVPAQQLQMPSFISLVETVAKGPIHTMSFYSKLSFSFDPSNQQHLTDNIVTALENTDLKNKLTTLWLECLPTQPLATLLVQYVNVKKFVLLPPALGSLTYTPLLEPFFQNRNLKGITIPLDLDRSVEIDENIAANLAKLFPNRIQLKDNIEYFSISLFKPCAGILDAVFYPLPTSIHSLRLLSYSRLLVPLEIDCLAPLKSSLQEVSIMVHMDSLFRFLDYFDGCTQLTKVSLGITEYSGRETKSPSNFISYLIDTYGARLSQLINKTTITSFNLSIPVPSPHYSADPAPNCRGYTYDKTNALSFYLK</sequence>
<feature type="region of interest" description="Disordered" evidence="1">
    <location>
        <begin position="181"/>
        <end position="211"/>
    </location>
</feature>
<proteinExistence type="predicted"/>
<dbReference type="EMBL" id="GL883021">
    <property type="protein sequence ID" value="EGG17753.1"/>
    <property type="molecule type" value="Genomic_DNA"/>
</dbReference>
<dbReference type="AlphaFoldDB" id="F4Q451"/>
<accession>F4Q451</accession>
<reference evidence="3" key="1">
    <citation type="journal article" date="2011" name="Genome Res.">
        <title>Phylogeny-wide analysis of social amoeba genomes highlights ancient origins for complex intercellular communication.</title>
        <authorList>
            <person name="Heidel A.J."/>
            <person name="Lawal H.M."/>
            <person name="Felder M."/>
            <person name="Schilde C."/>
            <person name="Helps N.R."/>
            <person name="Tunggal B."/>
            <person name="Rivero F."/>
            <person name="John U."/>
            <person name="Schleicher M."/>
            <person name="Eichinger L."/>
            <person name="Platzer M."/>
            <person name="Noegel A.A."/>
            <person name="Schaap P."/>
            <person name="Gloeckner G."/>
        </authorList>
    </citation>
    <scope>NUCLEOTIDE SEQUENCE [LARGE SCALE GENOMIC DNA]</scope>
    <source>
        <strain evidence="3">SH3</strain>
    </source>
</reference>
<keyword evidence="3" id="KW-1185">Reference proteome</keyword>
<dbReference type="GeneID" id="14868991"/>